<dbReference type="RefSeq" id="WP_347438153.1">
    <property type="nucleotide sequence ID" value="NZ_CP089291.1"/>
</dbReference>
<proteinExistence type="predicted"/>
<evidence type="ECO:0000313" key="2">
    <source>
        <dbReference type="Proteomes" id="UP000830167"/>
    </source>
</evidence>
<keyword evidence="2" id="KW-1185">Reference proteome</keyword>
<accession>A0ABY4CQH8</accession>
<evidence type="ECO:0000313" key="1">
    <source>
        <dbReference type="EMBL" id="UOF91458.1"/>
    </source>
</evidence>
<sequence>MKTIRYFCTGGYTETAGIVSFLHKINPNIIWKRDFPSVDKPGPKITTVQPSRIHRGVTGQRLVHEMLDRLKNPAFKLKDSYDGILLIDDADCRFSTVEDFHSWVSGLAKEVQCVVGWDVPFYALLASPEVEAWFLSDWTNSFEEQYPGTFAFQLKRKFITSFGSYPWTNIESFGGHHVNGSCSTKLSAKIEEVFENPLFMKQFINVMKECNTKLEYSKRVHGAVMLQHIDPQKVDRNCRKFFSVAFRQLSTL</sequence>
<dbReference type="Proteomes" id="UP000830167">
    <property type="component" value="Chromosome"/>
</dbReference>
<reference evidence="1" key="1">
    <citation type="submission" date="2021-12" db="EMBL/GenBank/DDBJ databases">
        <title>Alicyclobacillaceae gen. nov., sp. nov., isolated from chalcocite enrichment system.</title>
        <authorList>
            <person name="Jiang Z."/>
        </authorList>
    </citation>
    <scope>NUCLEOTIDE SEQUENCE</scope>
    <source>
        <strain evidence="1">MYW30-H2</strain>
    </source>
</reference>
<dbReference type="EMBL" id="CP089291">
    <property type="protein sequence ID" value="UOF91458.1"/>
    <property type="molecule type" value="Genomic_DNA"/>
</dbReference>
<name>A0ABY4CQH8_9BACL</name>
<protein>
    <submittedName>
        <fullName evidence="1">DUF4276 family protein</fullName>
    </submittedName>
</protein>
<organism evidence="1 2">
    <name type="scientific">Fodinisporobacter ferrooxydans</name>
    <dbReference type="NCBI Taxonomy" id="2901836"/>
    <lineage>
        <taxon>Bacteria</taxon>
        <taxon>Bacillati</taxon>
        <taxon>Bacillota</taxon>
        <taxon>Bacilli</taxon>
        <taxon>Bacillales</taxon>
        <taxon>Alicyclobacillaceae</taxon>
        <taxon>Fodinisporobacter</taxon>
    </lineage>
</organism>
<gene>
    <name evidence="1" type="ORF">LSG31_04170</name>
</gene>